<feature type="compositionally biased region" description="Low complexity" evidence="1">
    <location>
        <begin position="68"/>
        <end position="80"/>
    </location>
</feature>
<feature type="compositionally biased region" description="Polar residues" evidence="1">
    <location>
        <begin position="139"/>
        <end position="152"/>
    </location>
</feature>
<feature type="compositionally biased region" description="Low complexity" evidence="1">
    <location>
        <begin position="182"/>
        <end position="201"/>
    </location>
</feature>
<evidence type="ECO:0000256" key="1">
    <source>
        <dbReference type="SAM" id="MobiDB-lite"/>
    </source>
</evidence>
<dbReference type="AlphaFoldDB" id="A0A154P7Z4"/>
<gene>
    <name evidence="2" type="ORF">WN55_09108</name>
</gene>
<evidence type="ECO:0000313" key="3">
    <source>
        <dbReference type="Proteomes" id="UP000076502"/>
    </source>
</evidence>
<feature type="region of interest" description="Disordered" evidence="1">
    <location>
        <begin position="68"/>
        <end position="208"/>
    </location>
</feature>
<feature type="compositionally biased region" description="Acidic residues" evidence="1">
    <location>
        <begin position="153"/>
        <end position="168"/>
    </location>
</feature>
<organism evidence="2 3">
    <name type="scientific">Dufourea novaeangliae</name>
    <name type="common">Sweat bee</name>
    <dbReference type="NCBI Taxonomy" id="178035"/>
    <lineage>
        <taxon>Eukaryota</taxon>
        <taxon>Metazoa</taxon>
        <taxon>Ecdysozoa</taxon>
        <taxon>Arthropoda</taxon>
        <taxon>Hexapoda</taxon>
        <taxon>Insecta</taxon>
        <taxon>Pterygota</taxon>
        <taxon>Neoptera</taxon>
        <taxon>Endopterygota</taxon>
        <taxon>Hymenoptera</taxon>
        <taxon>Apocrita</taxon>
        <taxon>Aculeata</taxon>
        <taxon>Apoidea</taxon>
        <taxon>Anthophila</taxon>
        <taxon>Halictidae</taxon>
        <taxon>Rophitinae</taxon>
        <taxon>Dufourea</taxon>
    </lineage>
</organism>
<protein>
    <submittedName>
        <fullName evidence="2">Uncharacterized protein</fullName>
    </submittedName>
</protein>
<accession>A0A154P7Z4</accession>
<sequence>MLKLINNAHVVQTNKTGLRNRSIDTKQPHLVQVIFHAVDQLKLLQLTEAIANTSPISHINWYEQNQEFSTASTETETTQSDKGIEEDGVSTEIIPETSNTVENTTKSYEIGEESTENTSSEPIEETSNHQESPEVNAETPETNYATPETNYETPEDVQDVQETNEEVPEENHHEWSLSTVDTNASSATETTAGSTSISTGSLSVEESIEQKKKEPTVESVVQEVYEILRPTPSEFLDVDTATMTESKNAAGVSVENETEHTEDENDENRFTRLGERVTQVPRPSLISYLKRARVPPSATLQQLANLYDSLSKDARKQGFGKYTGYSDEVLNTLETSAEGGIVPQLKQLLEKVLERNELMRVDSRNKTRQAIQDLNDPSSSLNKELRPLLPLRYSL</sequence>
<keyword evidence="3" id="KW-1185">Reference proteome</keyword>
<dbReference type="Proteomes" id="UP000076502">
    <property type="component" value="Unassembled WGS sequence"/>
</dbReference>
<proteinExistence type="predicted"/>
<feature type="region of interest" description="Disordered" evidence="1">
    <location>
        <begin position="246"/>
        <end position="267"/>
    </location>
</feature>
<dbReference type="EMBL" id="KQ434839">
    <property type="protein sequence ID" value="KZC08045.1"/>
    <property type="molecule type" value="Genomic_DNA"/>
</dbReference>
<name>A0A154P7Z4_DUFNO</name>
<feature type="compositionally biased region" description="Polar residues" evidence="1">
    <location>
        <begin position="96"/>
        <end position="107"/>
    </location>
</feature>
<dbReference type="OrthoDB" id="8197773at2759"/>
<reference evidence="2 3" key="1">
    <citation type="submission" date="2015-07" db="EMBL/GenBank/DDBJ databases">
        <title>The genome of Dufourea novaeangliae.</title>
        <authorList>
            <person name="Pan H."/>
            <person name="Kapheim K."/>
        </authorList>
    </citation>
    <scope>NUCLEOTIDE SEQUENCE [LARGE SCALE GENOMIC DNA]</scope>
    <source>
        <strain evidence="2">0120121106</strain>
        <tissue evidence="2">Whole body</tissue>
    </source>
</reference>
<evidence type="ECO:0000313" key="2">
    <source>
        <dbReference type="EMBL" id="KZC08045.1"/>
    </source>
</evidence>